<dbReference type="OrthoDB" id="110514at2157"/>
<accession>E1RFZ0</accession>
<dbReference type="KEGG" id="mpi:Mpet_0368"/>
<dbReference type="HOGENOM" id="CLU_471460_0_0_2"/>
<organism evidence="3 4">
    <name type="scientific">Methanolacinia petrolearia (strain DSM 11571 / OCM 486 / SEBR 4847)</name>
    <name type="common">Methanoplanus petrolearius</name>
    <dbReference type="NCBI Taxonomy" id="679926"/>
    <lineage>
        <taxon>Archaea</taxon>
        <taxon>Methanobacteriati</taxon>
        <taxon>Methanobacteriota</taxon>
        <taxon>Stenosarchaea group</taxon>
        <taxon>Methanomicrobia</taxon>
        <taxon>Methanomicrobiales</taxon>
        <taxon>Methanomicrobiaceae</taxon>
        <taxon>Methanolacinia</taxon>
    </lineage>
</organism>
<keyword evidence="4" id="KW-1185">Reference proteome</keyword>
<dbReference type="eggNOG" id="arCOG03450">
    <property type="taxonomic scope" value="Archaea"/>
</dbReference>
<evidence type="ECO:0000256" key="1">
    <source>
        <dbReference type="SAM" id="MobiDB-lite"/>
    </source>
</evidence>
<evidence type="ECO:0008006" key="5">
    <source>
        <dbReference type="Google" id="ProtNLM"/>
    </source>
</evidence>
<dbReference type="RefSeq" id="WP_013328321.1">
    <property type="nucleotide sequence ID" value="NC_014507.1"/>
</dbReference>
<keyword evidence="2" id="KW-1133">Transmembrane helix</keyword>
<feature type="compositionally biased region" description="Low complexity" evidence="1">
    <location>
        <begin position="55"/>
        <end position="70"/>
    </location>
</feature>
<keyword evidence="2" id="KW-0812">Transmembrane</keyword>
<proteinExistence type="predicted"/>
<gene>
    <name evidence="3" type="ordered locus">Mpet_0368</name>
</gene>
<evidence type="ECO:0000256" key="2">
    <source>
        <dbReference type="SAM" id="Phobius"/>
    </source>
</evidence>
<name>E1RFZ0_METP4</name>
<dbReference type="EMBL" id="CP002117">
    <property type="protein sequence ID" value="ADN35142.1"/>
    <property type="molecule type" value="Genomic_DNA"/>
</dbReference>
<reference evidence="3 4" key="1">
    <citation type="journal article" date="2010" name="Stand. Genomic Sci.">
        <title>Complete genome sequence of Methanoplanus petrolearius type strain (SEBR 4847).</title>
        <authorList>
            <person name="Brambilla E."/>
            <person name="Djao O.D."/>
            <person name="Daligault H."/>
            <person name="Lapidus A."/>
            <person name="Lucas S."/>
            <person name="Hammon N."/>
            <person name="Nolan M."/>
            <person name="Tice H."/>
            <person name="Cheng J.F."/>
            <person name="Han C."/>
            <person name="Tapia R."/>
            <person name="Goodwin L."/>
            <person name="Pitluck S."/>
            <person name="Liolios K."/>
            <person name="Ivanova N."/>
            <person name="Mavromatis K."/>
            <person name="Mikhailova N."/>
            <person name="Pati A."/>
            <person name="Chen A."/>
            <person name="Palaniappan K."/>
            <person name="Land M."/>
            <person name="Hauser L."/>
            <person name="Chang Y.J."/>
            <person name="Jeffries C.D."/>
            <person name="Rohde M."/>
            <person name="Spring S."/>
            <person name="Sikorski J."/>
            <person name="Goker M."/>
            <person name="Woyke T."/>
            <person name="Bristow J."/>
            <person name="Eisen J.A."/>
            <person name="Markowitz V."/>
            <person name="Hugenholtz P."/>
            <person name="Kyrpides N.C."/>
            <person name="Klenk H.P."/>
        </authorList>
    </citation>
    <scope>NUCLEOTIDE SEQUENCE [LARGE SCALE GENOMIC DNA]</scope>
    <source>
        <strain evidence="4">DSM 11571 / OCM 486 / SEBR 4847</strain>
    </source>
</reference>
<feature type="region of interest" description="Disordered" evidence="1">
    <location>
        <begin position="42"/>
        <end position="73"/>
    </location>
</feature>
<keyword evidence="2" id="KW-0472">Membrane</keyword>
<dbReference type="GeneID" id="9742812"/>
<dbReference type="Proteomes" id="UP000006565">
    <property type="component" value="Chromosome"/>
</dbReference>
<evidence type="ECO:0000313" key="4">
    <source>
        <dbReference type="Proteomes" id="UP000006565"/>
    </source>
</evidence>
<protein>
    <recommendedName>
        <fullName evidence="5">Transglutaminase-like domain-containing protein</fullName>
    </recommendedName>
</protein>
<feature type="compositionally biased region" description="Polar residues" evidence="1">
    <location>
        <begin position="42"/>
        <end position="54"/>
    </location>
</feature>
<sequence length="575" mass="63287">MDLAINQDLLSKITIAIVIGIVIVGAIIGLKVAGFLGGDESGSITSGPNSLSTATESSSTIRTQTSSQSTNEDSDEKVVDFNWTYKDKPFSIDFTIENSTYNSFKTNHPLYSSDEETGDVITEYIVTDGDGGLVRGLANYILEQSVENGWGDYDTIMNTIACIEQFGPGDFENTANDGSYRYPLETVWEGEGDREDMSILAASILDQMGYPVAIMVYPDQYDRGQVIWEYPAIGIRCEEGTDGKTYTVLGSLPVGDVNCYIQAGTFNIPSMQSFKPENGYFEGNGAVEYSGGQTAAAGEVSWDIPAATLETPENFTTRPGMVPVVCRIENASWVAGDSYVYIDVLNSSVLPGEIPGELSKAEPVIFDSLIDPENGIEIVRDDEIDSTMTPLLRRPSPLEEISDTEFKAGISEFLGLPPGPVGLVDEINEANNALEDEYWENVWYDTNVNYYDQTWYLNVINYEIAEPVLLYTKSNEIYVSPPSAWRIECVARPVDPPDRDLDEISSFSDIRIAVFRVDEDNGTAELAGEMSYGYKTGQENVKYLPFYETGNFYIAVFVRNCEAEISIQVHGRGAA</sequence>
<dbReference type="STRING" id="679926.Mpet_0368"/>
<evidence type="ECO:0000313" key="3">
    <source>
        <dbReference type="EMBL" id="ADN35142.1"/>
    </source>
</evidence>
<dbReference type="AlphaFoldDB" id="E1RFZ0"/>
<feature type="transmembrane region" description="Helical" evidence="2">
    <location>
        <begin position="12"/>
        <end position="36"/>
    </location>
</feature>